<dbReference type="HOGENOM" id="CLU_010194_9_0_9"/>
<dbReference type="CDD" id="cd05324">
    <property type="entry name" value="carb_red_PTCR-like_SDR_c"/>
    <property type="match status" value="1"/>
</dbReference>
<evidence type="ECO:0000313" key="5">
    <source>
        <dbReference type="EMBL" id="AIQ71735.1"/>
    </source>
</evidence>
<dbReference type="SUPFAM" id="SSF51735">
    <property type="entry name" value="NAD(P)-binding Rossmann-fold domains"/>
    <property type="match status" value="1"/>
</dbReference>
<organism evidence="5 6">
    <name type="scientific">Paenibacillus graminis</name>
    <dbReference type="NCBI Taxonomy" id="189425"/>
    <lineage>
        <taxon>Bacteria</taxon>
        <taxon>Bacillati</taxon>
        <taxon>Bacillota</taxon>
        <taxon>Bacilli</taxon>
        <taxon>Bacillales</taxon>
        <taxon>Paenibacillaceae</taxon>
        <taxon>Paenibacillus</taxon>
    </lineage>
</organism>
<dbReference type="PANTHER" id="PTHR43490:SF99">
    <property type="entry name" value="SHORT-CHAIN DEHYDROGENASE_REDUCTASE"/>
    <property type="match status" value="1"/>
</dbReference>
<comment type="similarity">
    <text evidence="1 4">Belongs to the short-chain dehydrogenases/reductases (SDR) family.</text>
</comment>
<dbReference type="Proteomes" id="UP000029500">
    <property type="component" value="Chromosome"/>
</dbReference>
<dbReference type="OrthoDB" id="5786478at2"/>
<evidence type="ECO:0000256" key="3">
    <source>
        <dbReference type="ARBA" id="ARBA00023002"/>
    </source>
</evidence>
<dbReference type="PRINTS" id="PR00080">
    <property type="entry name" value="SDRFAMILY"/>
</dbReference>
<dbReference type="PRINTS" id="PR00081">
    <property type="entry name" value="GDHRDH"/>
</dbReference>
<dbReference type="GO" id="GO:0016616">
    <property type="term" value="F:oxidoreductase activity, acting on the CH-OH group of donors, NAD or NADP as acceptor"/>
    <property type="evidence" value="ECO:0007669"/>
    <property type="project" value="InterPro"/>
</dbReference>
<protein>
    <submittedName>
        <fullName evidence="5">Short-chain dehydrogenase</fullName>
    </submittedName>
</protein>
<evidence type="ECO:0000313" key="6">
    <source>
        <dbReference type="Proteomes" id="UP000029500"/>
    </source>
</evidence>
<name>A0A089MH62_9BACL</name>
<keyword evidence="2" id="KW-0521">NADP</keyword>
<evidence type="ECO:0000256" key="1">
    <source>
        <dbReference type="ARBA" id="ARBA00006484"/>
    </source>
</evidence>
<dbReference type="PANTHER" id="PTHR43490">
    <property type="entry name" value="(+)-NEOMENTHOL DEHYDROGENASE"/>
    <property type="match status" value="1"/>
</dbReference>
<dbReference type="STRING" id="189425.PGRAT_32210"/>
<dbReference type="InterPro" id="IPR036291">
    <property type="entry name" value="NAD(P)-bd_dom_sf"/>
</dbReference>
<dbReference type="EMBL" id="CP009287">
    <property type="protein sequence ID" value="AIQ71735.1"/>
    <property type="molecule type" value="Genomic_DNA"/>
</dbReference>
<keyword evidence="6" id="KW-1185">Reference proteome</keyword>
<dbReference type="KEGG" id="pgm:PGRAT_32210"/>
<keyword evidence="3" id="KW-0560">Oxidoreductase</keyword>
<reference evidence="5 6" key="1">
    <citation type="submission" date="2014-08" db="EMBL/GenBank/DDBJ databases">
        <title>Comparative genomics of the Paenibacillus odorifer group.</title>
        <authorList>
            <person name="den Bakker H.C."/>
            <person name="Tsai Y.-C."/>
            <person name="Martin N."/>
            <person name="Korlach J."/>
            <person name="Wiedmann M."/>
        </authorList>
    </citation>
    <scope>NUCLEOTIDE SEQUENCE [LARGE SCALE GENOMIC DNA]</scope>
    <source>
        <strain evidence="5 6">DSM 15220</strain>
    </source>
</reference>
<dbReference type="PROSITE" id="PS00061">
    <property type="entry name" value="ADH_SHORT"/>
    <property type="match status" value="1"/>
</dbReference>
<dbReference type="InterPro" id="IPR002347">
    <property type="entry name" value="SDR_fam"/>
</dbReference>
<gene>
    <name evidence="5" type="ORF">PGRAT_32210</name>
</gene>
<evidence type="ECO:0000256" key="2">
    <source>
        <dbReference type="ARBA" id="ARBA00022857"/>
    </source>
</evidence>
<dbReference type="Pfam" id="PF00106">
    <property type="entry name" value="adh_short"/>
    <property type="match status" value="1"/>
</dbReference>
<dbReference type="RefSeq" id="WP_025705729.1">
    <property type="nucleotide sequence ID" value="NZ_CP009287.1"/>
</dbReference>
<dbReference type="InterPro" id="IPR020904">
    <property type="entry name" value="Sc_DH/Rdtase_CS"/>
</dbReference>
<dbReference type="Gene3D" id="3.40.50.720">
    <property type="entry name" value="NAD(P)-binding Rossmann-like Domain"/>
    <property type="match status" value="1"/>
</dbReference>
<accession>A0A089MH62</accession>
<dbReference type="eggNOG" id="COG1028">
    <property type="taxonomic scope" value="Bacteria"/>
</dbReference>
<evidence type="ECO:0000256" key="4">
    <source>
        <dbReference type="RuleBase" id="RU000363"/>
    </source>
</evidence>
<dbReference type="AlphaFoldDB" id="A0A089MH62"/>
<dbReference type="InterPro" id="IPR045313">
    <property type="entry name" value="CBR1-like"/>
</dbReference>
<sequence>MNKSKIVLITGGNKGIGFETARQLGNMGYEILIGARSENKGHEAVTLLEKEKIKAKTVVLDVTNPSSVLSAVEWIEQEYGLLDILINNAGVFFEENTTPIELELSVLKSTYETNVFGVFSVTKAMLPLLRSSSAGRIVNLSSALGSLTLNSDSTSEFYNANSLAYNSSKTAVNALTVSFAKELSDSPIKINSVCPGFTATDLNGNSGYRSVEQAASTVVELATILNDGPTGGFYDEHGVVAW</sequence>
<proteinExistence type="inferred from homology"/>